<evidence type="ECO:0000313" key="2">
    <source>
        <dbReference type="Proteomes" id="UP001501444"/>
    </source>
</evidence>
<dbReference type="InterPro" id="IPR048000">
    <property type="entry name" value="TnsA-like"/>
</dbReference>
<protein>
    <recommendedName>
        <fullName evidence="3">TnsA-like heteromeric transposase endonuclease subunit</fullName>
    </recommendedName>
</protein>
<evidence type="ECO:0008006" key="3">
    <source>
        <dbReference type="Google" id="ProtNLM"/>
    </source>
</evidence>
<name>A0ABN3GFA4_9ACTN</name>
<gene>
    <name evidence="1" type="ORF">GCM10010170_039670</name>
</gene>
<evidence type="ECO:0000313" key="1">
    <source>
        <dbReference type="EMBL" id="GAA2350251.1"/>
    </source>
</evidence>
<sequence>MGYESWLERDNVMLLDFDRRVVGMASQPFWLHWSDGTRARRHAPDYFVRQVDGTGVVIDVRPDERIEEADEQAFAATARACAQVEWEFRRLGVPPVVLASNVRWLSRYRHPRCGQDVDVAQRLGQVCQRPRPLFEAAAQVGDRLAVLPVLFHLLWRQMLQVELAGELLHAGSLVSVGPAGAWR</sequence>
<dbReference type="Proteomes" id="UP001501444">
    <property type="component" value="Unassembled WGS sequence"/>
</dbReference>
<comment type="caution">
    <text evidence="1">The sequence shown here is derived from an EMBL/GenBank/DDBJ whole genome shotgun (WGS) entry which is preliminary data.</text>
</comment>
<dbReference type="EMBL" id="BAAARV010000029">
    <property type="protein sequence ID" value="GAA2350251.1"/>
    <property type="molecule type" value="Genomic_DNA"/>
</dbReference>
<organism evidence="1 2">
    <name type="scientific">Dactylosporangium salmoneum</name>
    <dbReference type="NCBI Taxonomy" id="53361"/>
    <lineage>
        <taxon>Bacteria</taxon>
        <taxon>Bacillati</taxon>
        <taxon>Actinomycetota</taxon>
        <taxon>Actinomycetes</taxon>
        <taxon>Micromonosporales</taxon>
        <taxon>Micromonosporaceae</taxon>
        <taxon>Dactylosporangium</taxon>
    </lineage>
</organism>
<keyword evidence="2" id="KW-1185">Reference proteome</keyword>
<reference evidence="1 2" key="1">
    <citation type="journal article" date="2019" name="Int. J. Syst. Evol. Microbiol.">
        <title>The Global Catalogue of Microorganisms (GCM) 10K type strain sequencing project: providing services to taxonomists for standard genome sequencing and annotation.</title>
        <authorList>
            <consortium name="The Broad Institute Genomics Platform"/>
            <consortium name="The Broad Institute Genome Sequencing Center for Infectious Disease"/>
            <person name="Wu L."/>
            <person name="Ma J."/>
        </authorList>
    </citation>
    <scope>NUCLEOTIDE SEQUENCE [LARGE SCALE GENOMIC DNA]</scope>
    <source>
        <strain evidence="1 2">JCM 3272</strain>
    </source>
</reference>
<proteinExistence type="predicted"/>
<dbReference type="NCBIfam" id="NF033179">
    <property type="entry name" value="TnsA_like_Actin"/>
    <property type="match status" value="1"/>
</dbReference>
<accession>A0ABN3GFA4</accession>